<protein>
    <submittedName>
        <fullName evidence="1">Alpha/Beta hydrolase protein</fullName>
    </submittedName>
</protein>
<proteinExistence type="predicted"/>
<evidence type="ECO:0000313" key="2">
    <source>
        <dbReference type="Proteomes" id="UP000790377"/>
    </source>
</evidence>
<accession>A0ACB7ZQG8</accession>
<sequence>MLLQSTLIAVVVYLGSTWISPLYNLYKGAAPTVILDSATVTGVPDGSVSKFLGIPFAQPPTGQFRFRLPQPIPAYNESFLATAYGPSCPQQSLTLPVPASGLVAETLDYLTDTIYNVVTPSAEDCLTVNVVTPANATPDSALPVVVWIFGGGFEDGSTSTYNGGTIANRAIELDVPVVYVSVNYRLSAFGFLASQEVKDAGVGNLGLQDQRQALRWVQQYIRAFGGDPTKVTIWGESAGAFSATFHMLTNGGDTEGLFRAAFMESGSAYPVGDISRGQPYYDALVADTGCATAADTLDCLRGVPYDTLLAAVDRSPSIFAYQSLVLAWQPRVDGVFLKAEPQALVEQGSVADIPFIVGDCDDEGTLFSLSTLNITTSAQFAEYIQTIWLPHVPPEVIAGLLEMYPEDPAAGSPFNTFDLNAITPQFKRIAAFQGDYVFQAPRRFFLQQRSGKQKAWSFLSKRHKRIPVLGSFHASDLLEIYGPSDMTDYLVRFAANLEPGGDTGIPWPPYTAEAPSMLTFLDGPVPLAVTQDTYRAEAMAYITNMTLAYPI</sequence>
<keyword evidence="2" id="KW-1185">Reference proteome</keyword>
<reference evidence="1" key="1">
    <citation type="journal article" date="2021" name="New Phytol.">
        <title>Evolutionary innovations through gain and loss of genes in the ectomycorrhizal Boletales.</title>
        <authorList>
            <person name="Wu G."/>
            <person name="Miyauchi S."/>
            <person name="Morin E."/>
            <person name="Kuo A."/>
            <person name="Drula E."/>
            <person name="Varga T."/>
            <person name="Kohler A."/>
            <person name="Feng B."/>
            <person name="Cao Y."/>
            <person name="Lipzen A."/>
            <person name="Daum C."/>
            <person name="Hundley H."/>
            <person name="Pangilinan J."/>
            <person name="Johnson J."/>
            <person name="Barry K."/>
            <person name="LaButti K."/>
            <person name="Ng V."/>
            <person name="Ahrendt S."/>
            <person name="Min B."/>
            <person name="Choi I.G."/>
            <person name="Park H."/>
            <person name="Plett J.M."/>
            <person name="Magnuson J."/>
            <person name="Spatafora J.W."/>
            <person name="Nagy L.G."/>
            <person name="Henrissat B."/>
            <person name="Grigoriev I.V."/>
            <person name="Yang Z.L."/>
            <person name="Xu J."/>
            <person name="Martin F.M."/>
        </authorList>
    </citation>
    <scope>NUCLEOTIDE SEQUENCE</scope>
    <source>
        <strain evidence="1">ATCC 28755</strain>
    </source>
</reference>
<keyword evidence="1" id="KW-0378">Hydrolase</keyword>
<dbReference type="EMBL" id="MU269050">
    <property type="protein sequence ID" value="KAH7903320.1"/>
    <property type="molecule type" value="Genomic_DNA"/>
</dbReference>
<gene>
    <name evidence="1" type="ORF">BJ138DRAFT_1168294</name>
</gene>
<organism evidence="1 2">
    <name type="scientific">Hygrophoropsis aurantiaca</name>
    <dbReference type="NCBI Taxonomy" id="72124"/>
    <lineage>
        <taxon>Eukaryota</taxon>
        <taxon>Fungi</taxon>
        <taxon>Dikarya</taxon>
        <taxon>Basidiomycota</taxon>
        <taxon>Agaricomycotina</taxon>
        <taxon>Agaricomycetes</taxon>
        <taxon>Agaricomycetidae</taxon>
        <taxon>Boletales</taxon>
        <taxon>Coniophorineae</taxon>
        <taxon>Hygrophoropsidaceae</taxon>
        <taxon>Hygrophoropsis</taxon>
    </lineage>
</organism>
<name>A0ACB7ZQG8_9AGAM</name>
<comment type="caution">
    <text evidence="1">The sequence shown here is derived from an EMBL/GenBank/DDBJ whole genome shotgun (WGS) entry which is preliminary data.</text>
</comment>
<dbReference type="Proteomes" id="UP000790377">
    <property type="component" value="Unassembled WGS sequence"/>
</dbReference>
<evidence type="ECO:0000313" key="1">
    <source>
        <dbReference type="EMBL" id="KAH7903320.1"/>
    </source>
</evidence>